<dbReference type="EMBL" id="GG662471">
    <property type="protein sequence ID" value="EAS03789.2"/>
    <property type="molecule type" value="Genomic_DNA"/>
</dbReference>
<keyword evidence="3" id="KW-1185">Reference proteome</keyword>
<dbReference type="KEGG" id="tet:TTHERM_00657340"/>
<protein>
    <submittedName>
        <fullName evidence="2">Transmembrane protein, putative</fullName>
    </submittedName>
</protein>
<dbReference type="GeneID" id="7827669"/>
<dbReference type="RefSeq" id="XP_001024034.2">
    <property type="nucleotide sequence ID" value="XM_001024034.2"/>
</dbReference>
<evidence type="ECO:0000256" key="1">
    <source>
        <dbReference type="SAM" id="Phobius"/>
    </source>
</evidence>
<dbReference type="AlphaFoldDB" id="I7MA63"/>
<dbReference type="InParanoid" id="I7MA63"/>
<accession>I7MA63</accession>
<organism evidence="2 3">
    <name type="scientific">Tetrahymena thermophila (strain SB210)</name>
    <dbReference type="NCBI Taxonomy" id="312017"/>
    <lineage>
        <taxon>Eukaryota</taxon>
        <taxon>Sar</taxon>
        <taxon>Alveolata</taxon>
        <taxon>Ciliophora</taxon>
        <taxon>Intramacronucleata</taxon>
        <taxon>Oligohymenophorea</taxon>
        <taxon>Hymenostomatida</taxon>
        <taxon>Tetrahymenina</taxon>
        <taxon>Tetrahymenidae</taxon>
        <taxon>Tetrahymena</taxon>
    </lineage>
</organism>
<keyword evidence="1 2" id="KW-0812">Transmembrane</keyword>
<feature type="transmembrane region" description="Helical" evidence="1">
    <location>
        <begin position="192"/>
        <end position="211"/>
    </location>
</feature>
<name>I7MA63_TETTS</name>
<dbReference type="Proteomes" id="UP000009168">
    <property type="component" value="Unassembled WGS sequence"/>
</dbReference>
<evidence type="ECO:0000313" key="2">
    <source>
        <dbReference type="EMBL" id="EAS03789.2"/>
    </source>
</evidence>
<proteinExistence type="predicted"/>
<reference evidence="3" key="1">
    <citation type="journal article" date="2006" name="PLoS Biol.">
        <title>Macronuclear genome sequence of the ciliate Tetrahymena thermophila, a model eukaryote.</title>
        <authorList>
            <person name="Eisen J.A."/>
            <person name="Coyne R.S."/>
            <person name="Wu M."/>
            <person name="Wu D."/>
            <person name="Thiagarajan M."/>
            <person name="Wortman J.R."/>
            <person name="Badger J.H."/>
            <person name="Ren Q."/>
            <person name="Amedeo P."/>
            <person name="Jones K.M."/>
            <person name="Tallon L.J."/>
            <person name="Delcher A.L."/>
            <person name="Salzberg S.L."/>
            <person name="Silva J.C."/>
            <person name="Haas B.J."/>
            <person name="Majoros W.H."/>
            <person name="Farzad M."/>
            <person name="Carlton J.M."/>
            <person name="Smith R.K. Jr."/>
            <person name="Garg J."/>
            <person name="Pearlman R.E."/>
            <person name="Karrer K.M."/>
            <person name="Sun L."/>
            <person name="Manning G."/>
            <person name="Elde N.C."/>
            <person name="Turkewitz A.P."/>
            <person name="Asai D.J."/>
            <person name="Wilkes D.E."/>
            <person name="Wang Y."/>
            <person name="Cai H."/>
            <person name="Collins K."/>
            <person name="Stewart B.A."/>
            <person name="Lee S.R."/>
            <person name="Wilamowska K."/>
            <person name="Weinberg Z."/>
            <person name="Ruzzo W.L."/>
            <person name="Wloga D."/>
            <person name="Gaertig J."/>
            <person name="Frankel J."/>
            <person name="Tsao C.-C."/>
            <person name="Gorovsky M.A."/>
            <person name="Keeling P.J."/>
            <person name="Waller R.F."/>
            <person name="Patron N.J."/>
            <person name="Cherry J.M."/>
            <person name="Stover N.A."/>
            <person name="Krieger C.J."/>
            <person name="del Toro C."/>
            <person name="Ryder H.F."/>
            <person name="Williamson S.C."/>
            <person name="Barbeau R.A."/>
            <person name="Hamilton E.P."/>
            <person name="Orias E."/>
        </authorList>
    </citation>
    <scope>NUCLEOTIDE SEQUENCE [LARGE SCALE GENOMIC DNA]</scope>
    <source>
        <strain evidence="3">SB210</strain>
    </source>
</reference>
<keyword evidence="1" id="KW-0472">Membrane</keyword>
<sequence length="244" mass="29398">MKEFRNIVFHKGNKGSEVKSIKKLKIALLRQKLFKLETHLNQILVRYQIQQQNNNFTRILVSWRQWLVINEIGQFFPCVRFGKVFKFIRNNQIKRQSLLQHKIKLANIWRPGYLLKVGDQNQQVKFYLALRSKNQFDQLLCWYLKYINKNYTYKHQQKSKKNKKINKQTLIACYHIVNTLKFILNQIFSQKFFHFLLFILIQVYLVCIDIGELKNIQKLNKKIYQSINKSVGQSTSHANQIKFK</sequence>
<evidence type="ECO:0000313" key="3">
    <source>
        <dbReference type="Proteomes" id="UP000009168"/>
    </source>
</evidence>
<keyword evidence="1" id="KW-1133">Transmembrane helix</keyword>
<gene>
    <name evidence="2" type="ORF">TTHERM_00657340</name>
</gene>